<proteinExistence type="predicted"/>
<keyword evidence="1" id="KW-0409">Iron storage</keyword>
<gene>
    <name evidence="6" type="ORF">ASJ80_03320</name>
</gene>
<protein>
    <submittedName>
        <fullName evidence="6">Ferritin</fullName>
    </submittedName>
</protein>
<dbReference type="AlphaFoldDB" id="A0A2A2H3Y3"/>
<reference evidence="6 7" key="1">
    <citation type="journal article" date="2017" name="BMC Genomics">
        <title>Genomic analysis of methanogenic archaea reveals a shift towards energy conservation.</title>
        <authorList>
            <person name="Gilmore S.P."/>
            <person name="Henske J.K."/>
            <person name="Sexton J.A."/>
            <person name="Solomon K.V."/>
            <person name="Seppala S."/>
            <person name="Yoo J.I."/>
            <person name="Huyett L.M."/>
            <person name="Pressman A."/>
            <person name="Cogan J.Z."/>
            <person name="Kivenson V."/>
            <person name="Peng X."/>
            <person name="Tan Y."/>
            <person name="Valentine D.L."/>
            <person name="O'Malley M.A."/>
        </authorList>
    </citation>
    <scope>NUCLEOTIDE SEQUENCE [LARGE SCALE GENOMIC DNA]</scope>
    <source>
        <strain evidence="6 7">M.o.H.</strain>
    </source>
</reference>
<name>A0A2A2H3Y3_METBR</name>
<sequence length="171" mass="19436">MIKENVLNALNYQLNAELYSAYLYLSMEAYFESIELAGFGNWMRVQAQEEMTHAMKFYDYIVQRGERVILSSIEEPPAEWESPQAAFEHVYKHEQKVTGLINALVDLALSESDHATNNFLQWFVAEQVEEEESANAVLQKVKLTGESASSLFMLDSELGQRVFTPPATTKG</sequence>
<dbReference type="EMBL" id="LMVM01000033">
    <property type="protein sequence ID" value="PAV04112.1"/>
    <property type="molecule type" value="Genomic_DNA"/>
</dbReference>
<dbReference type="Proteomes" id="UP000217784">
    <property type="component" value="Unassembled WGS sequence"/>
</dbReference>
<dbReference type="InterPro" id="IPR008331">
    <property type="entry name" value="Ferritin_DPS_dom"/>
</dbReference>
<dbReference type="SUPFAM" id="SSF47240">
    <property type="entry name" value="Ferritin-like"/>
    <property type="match status" value="1"/>
</dbReference>
<accession>A0A2A2H3Y3</accession>
<evidence type="ECO:0000259" key="5">
    <source>
        <dbReference type="PROSITE" id="PS50905"/>
    </source>
</evidence>
<dbReference type="InterPro" id="IPR001519">
    <property type="entry name" value="Ferritin"/>
</dbReference>
<dbReference type="OrthoDB" id="4859at2157"/>
<dbReference type="GO" id="GO:0008199">
    <property type="term" value="F:ferric iron binding"/>
    <property type="evidence" value="ECO:0007669"/>
    <property type="project" value="InterPro"/>
</dbReference>
<dbReference type="PANTHER" id="PTHR11431:SF127">
    <property type="entry name" value="BACTERIAL NON-HEME FERRITIN"/>
    <property type="match status" value="1"/>
</dbReference>
<dbReference type="GO" id="GO:0005829">
    <property type="term" value="C:cytosol"/>
    <property type="evidence" value="ECO:0007669"/>
    <property type="project" value="TreeGrafter"/>
</dbReference>
<dbReference type="GO" id="GO:0006879">
    <property type="term" value="P:intracellular iron ion homeostasis"/>
    <property type="evidence" value="ECO:0007669"/>
    <property type="project" value="UniProtKB-KW"/>
</dbReference>
<dbReference type="InterPro" id="IPR012347">
    <property type="entry name" value="Ferritin-like"/>
</dbReference>
<organism evidence="6 7">
    <name type="scientific">Methanobacterium bryantii</name>
    <dbReference type="NCBI Taxonomy" id="2161"/>
    <lineage>
        <taxon>Archaea</taxon>
        <taxon>Methanobacteriati</taxon>
        <taxon>Methanobacteriota</taxon>
        <taxon>Methanomada group</taxon>
        <taxon>Methanobacteria</taxon>
        <taxon>Methanobacteriales</taxon>
        <taxon>Methanobacteriaceae</taxon>
        <taxon>Methanobacterium</taxon>
    </lineage>
</organism>
<evidence type="ECO:0000256" key="4">
    <source>
        <dbReference type="ARBA" id="ARBA00023004"/>
    </source>
</evidence>
<dbReference type="CDD" id="cd01055">
    <property type="entry name" value="Nonheme_Ferritin"/>
    <property type="match status" value="1"/>
</dbReference>
<dbReference type="FunFam" id="1.20.1260.10:FF:000001">
    <property type="entry name" value="Non-heme ferritin"/>
    <property type="match status" value="1"/>
</dbReference>
<keyword evidence="4" id="KW-0408">Iron</keyword>
<dbReference type="GO" id="GO:0006826">
    <property type="term" value="P:iron ion transport"/>
    <property type="evidence" value="ECO:0007669"/>
    <property type="project" value="InterPro"/>
</dbReference>
<dbReference type="Pfam" id="PF00210">
    <property type="entry name" value="Ferritin"/>
    <property type="match status" value="1"/>
</dbReference>
<dbReference type="GO" id="GO:0008198">
    <property type="term" value="F:ferrous iron binding"/>
    <property type="evidence" value="ECO:0007669"/>
    <property type="project" value="TreeGrafter"/>
</dbReference>
<dbReference type="InterPro" id="IPR009078">
    <property type="entry name" value="Ferritin-like_SF"/>
</dbReference>
<comment type="caution">
    <text evidence="6">The sequence shown here is derived from an EMBL/GenBank/DDBJ whole genome shotgun (WGS) entry which is preliminary data.</text>
</comment>
<dbReference type="PANTHER" id="PTHR11431">
    <property type="entry name" value="FERRITIN"/>
    <property type="match status" value="1"/>
</dbReference>
<dbReference type="GO" id="GO:0042802">
    <property type="term" value="F:identical protein binding"/>
    <property type="evidence" value="ECO:0007669"/>
    <property type="project" value="UniProtKB-ARBA"/>
</dbReference>
<evidence type="ECO:0000256" key="2">
    <source>
        <dbReference type="ARBA" id="ARBA00022723"/>
    </source>
</evidence>
<evidence type="ECO:0000256" key="1">
    <source>
        <dbReference type="ARBA" id="ARBA00022434"/>
    </source>
</evidence>
<dbReference type="GO" id="GO:0004322">
    <property type="term" value="F:ferroxidase activity"/>
    <property type="evidence" value="ECO:0007669"/>
    <property type="project" value="TreeGrafter"/>
</dbReference>
<evidence type="ECO:0000313" key="6">
    <source>
        <dbReference type="EMBL" id="PAV04112.1"/>
    </source>
</evidence>
<dbReference type="RefSeq" id="WP_069583778.1">
    <property type="nucleotide sequence ID" value="NZ_LMVM01000033.1"/>
</dbReference>
<dbReference type="InterPro" id="IPR009040">
    <property type="entry name" value="Ferritin-like_diiron"/>
</dbReference>
<keyword evidence="3" id="KW-0560">Oxidoreductase</keyword>
<keyword evidence="2" id="KW-0479">Metal-binding</keyword>
<evidence type="ECO:0000256" key="3">
    <source>
        <dbReference type="ARBA" id="ARBA00023002"/>
    </source>
</evidence>
<dbReference type="Gene3D" id="1.20.1260.10">
    <property type="match status" value="1"/>
</dbReference>
<evidence type="ECO:0000313" key="7">
    <source>
        <dbReference type="Proteomes" id="UP000217784"/>
    </source>
</evidence>
<feature type="domain" description="Ferritin-like diiron" evidence="5">
    <location>
        <begin position="1"/>
        <end position="145"/>
    </location>
</feature>
<dbReference type="PROSITE" id="PS50905">
    <property type="entry name" value="FERRITIN_LIKE"/>
    <property type="match status" value="1"/>
</dbReference>
<dbReference type="InterPro" id="IPR041719">
    <property type="entry name" value="Ferritin_prok"/>
</dbReference>
<keyword evidence="7" id="KW-1185">Reference proteome</keyword>